<evidence type="ECO:0000313" key="5">
    <source>
        <dbReference type="EMBL" id="MDV0441525.1"/>
    </source>
</evidence>
<dbReference type="EMBL" id="JAWDKA010000003">
    <property type="protein sequence ID" value="MDV0441525.1"/>
    <property type="molecule type" value="Genomic_DNA"/>
</dbReference>
<protein>
    <submittedName>
        <fullName evidence="5">ABC transporter ATP-binding protein YejF</fullName>
    </submittedName>
</protein>
<dbReference type="PANTHER" id="PTHR42764:SF2">
    <property type="entry name" value="ABC TRANSPORTER, ATP-BINDING PROTEIN"/>
    <property type="match status" value="1"/>
</dbReference>
<feature type="region of interest" description="Disordered" evidence="3">
    <location>
        <begin position="559"/>
        <end position="596"/>
    </location>
</feature>
<evidence type="ECO:0000256" key="2">
    <source>
        <dbReference type="ARBA" id="ARBA00022840"/>
    </source>
</evidence>
<name>A0AAE4MCE1_9EURY</name>
<dbReference type="Proteomes" id="UP001273136">
    <property type="component" value="Unassembled WGS sequence"/>
</dbReference>
<organism evidence="5 6">
    <name type="scientific">Methanorbis furvi</name>
    <dbReference type="NCBI Taxonomy" id="3028299"/>
    <lineage>
        <taxon>Archaea</taxon>
        <taxon>Methanobacteriati</taxon>
        <taxon>Methanobacteriota</taxon>
        <taxon>Stenosarchaea group</taxon>
        <taxon>Methanomicrobia</taxon>
        <taxon>Methanomicrobiales</taxon>
        <taxon>Methanocorpusculaceae</taxon>
        <taxon>Methanorbis</taxon>
    </lineage>
</organism>
<dbReference type="PROSITE" id="PS00211">
    <property type="entry name" value="ABC_TRANSPORTER_1"/>
    <property type="match status" value="1"/>
</dbReference>
<gene>
    <name evidence="5" type="primary">yejF</name>
    <name evidence="5" type="ORF">McpAg1_07190</name>
</gene>
<dbReference type="Pfam" id="PF00005">
    <property type="entry name" value="ABC_tran"/>
    <property type="match status" value="2"/>
</dbReference>
<feature type="domain" description="ABC transporter" evidence="4">
    <location>
        <begin position="301"/>
        <end position="549"/>
    </location>
</feature>
<sequence length="596" mass="66000">MTKPFITIKDLCMDFPANPADPSDNAPACNTSEMVRVLDHINLEIAEGEIVGVIGRSGCGKTVLIHLVRGIDHPPTSGSIIYHVAVCQKCGKIELPSAAGTACDCGGRFKEKDIDFWAPENEGIKTQIMAKTAIMFQRTFGLYGNDRVIENVLRALDDINYPAEKSIGRAADLLEEVRLSHRMMHIARDLSGGEKQRVVLARQLAREPIFLFADEPTGTLDPKTAKIVHDLLKEVAKEKNMGMLITSHFSQVLEDVADRAVLLDDGKIVKVGSADEIIEAFMAGYKDDLQYIDQEIGNPIVRADHLAKRFIAVDRGVIRAVDNISFEINEREIFGIIGVSGGGKTTLSKMIAGLYEPTDGKLEIRIGDEWIDMTKPGYLYRGRAKQYVGLLHQEYDLYPHRTIIDNLTDAIGLEFPKELATRKAMITLQMAGFTEKKAKDVLGRYPSSLSEGEKHRVALAQVLIREPRIILLDEPTGTMDPITKVDVKHSIIHAREEMDETFVIVSHDMEFVRDVCDRCMFMRGGKIIGIGPTHEILATLTDAEKDIMARAVANERDRVAANAPKSVPTQADPKGDEVPEQDAGVLHGSTDEMFEM</sequence>
<evidence type="ECO:0000313" key="6">
    <source>
        <dbReference type="Proteomes" id="UP001273136"/>
    </source>
</evidence>
<evidence type="ECO:0000259" key="4">
    <source>
        <dbReference type="PROSITE" id="PS50893"/>
    </source>
</evidence>
<dbReference type="SMART" id="SM00382">
    <property type="entry name" value="AAA"/>
    <property type="match status" value="2"/>
</dbReference>
<dbReference type="PROSITE" id="PS50893">
    <property type="entry name" value="ABC_TRANSPORTER_2"/>
    <property type="match status" value="2"/>
</dbReference>
<dbReference type="RefSeq" id="WP_338093924.1">
    <property type="nucleotide sequence ID" value="NZ_JAWDKA010000003.1"/>
</dbReference>
<dbReference type="GO" id="GO:0005524">
    <property type="term" value="F:ATP binding"/>
    <property type="evidence" value="ECO:0007669"/>
    <property type="project" value="UniProtKB-KW"/>
</dbReference>
<dbReference type="AlphaFoldDB" id="A0AAE4MCE1"/>
<dbReference type="PANTHER" id="PTHR42764">
    <property type="entry name" value="PHOSPHONATES UTILIZATION ATP-BINDING PROTEIN PHNK-RELATED"/>
    <property type="match status" value="1"/>
</dbReference>
<evidence type="ECO:0000256" key="3">
    <source>
        <dbReference type="SAM" id="MobiDB-lite"/>
    </source>
</evidence>
<dbReference type="GO" id="GO:0019700">
    <property type="term" value="P:organic phosphonate catabolic process"/>
    <property type="evidence" value="ECO:0007669"/>
    <property type="project" value="TreeGrafter"/>
</dbReference>
<feature type="domain" description="ABC transporter" evidence="4">
    <location>
        <begin position="6"/>
        <end position="290"/>
    </location>
</feature>
<dbReference type="InterPro" id="IPR017669">
    <property type="entry name" value="Me_Coenz_M_Rdtase_A2"/>
</dbReference>
<accession>A0AAE4MCE1</accession>
<dbReference type="InterPro" id="IPR017871">
    <property type="entry name" value="ABC_transporter-like_CS"/>
</dbReference>
<comment type="caution">
    <text evidence="5">The sequence shown here is derived from an EMBL/GenBank/DDBJ whole genome shotgun (WGS) entry which is preliminary data.</text>
</comment>
<dbReference type="Gene3D" id="3.40.50.300">
    <property type="entry name" value="P-loop containing nucleotide triphosphate hydrolases"/>
    <property type="match status" value="2"/>
</dbReference>
<keyword evidence="6" id="KW-1185">Reference proteome</keyword>
<evidence type="ECO:0000256" key="1">
    <source>
        <dbReference type="ARBA" id="ARBA00022741"/>
    </source>
</evidence>
<proteinExistence type="predicted"/>
<dbReference type="InterPro" id="IPR027417">
    <property type="entry name" value="P-loop_NTPase"/>
</dbReference>
<dbReference type="InterPro" id="IPR003593">
    <property type="entry name" value="AAA+_ATPase"/>
</dbReference>
<keyword evidence="2 5" id="KW-0067">ATP-binding</keyword>
<dbReference type="SUPFAM" id="SSF52540">
    <property type="entry name" value="P-loop containing nucleoside triphosphate hydrolases"/>
    <property type="match status" value="2"/>
</dbReference>
<dbReference type="GO" id="GO:0016887">
    <property type="term" value="F:ATP hydrolysis activity"/>
    <property type="evidence" value="ECO:0007669"/>
    <property type="project" value="InterPro"/>
</dbReference>
<reference evidence="5" key="1">
    <citation type="submission" date="2023-06" db="EMBL/GenBank/DDBJ databases">
        <title>Genome sequence of Methancorpusculaceae sp. Ag1.</title>
        <authorList>
            <person name="Protasov E."/>
            <person name="Platt K."/>
            <person name="Poehlein A."/>
            <person name="Daniel R."/>
            <person name="Brune A."/>
        </authorList>
    </citation>
    <scope>NUCLEOTIDE SEQUENCE</scope>
    <source>
        <strain evidence="5">Ag1</strain>
    </source>
</reference>
<dbReference type="NCBIfam" id="TIGR03269">
    <property type="entry name" value="met_CoM_red_A2"/>
    <property type="match status" value="1"/>
</dbReference>
<keyword evidence="1" id="KW-0547">Nucleotide-binding</keyword>
<dbReference type="InterPro" id="IPR003439">
    <property type="entry name" value="ABC_transporter-like_ATP-bd"/>
</dbReference>